<feature type="compositionally biased region" description="Basic and acidic residues" evidence="1">
    <location>
        <begin position="1"/>
        <end position="12"/>
    </location>
</feature>
<comment type="caution">
    <text evidence="2">The sequence shown here is derived from an EMBL/GenBank/DDBJ whole genome shotgun (WGS) entry which is preliminary data.</text>
</comment>
<dbReference type="EMBL" id="WIXE01006317">
    <property type="protein sequence ID" value="KAK5981406.1"/>
    <property type="molecule type" value="Genomic_DNA"/>
</dbReference>
<evidence type="ECO:0000256" key="1">
    <source>
        <dbReference type="SAM" id="MobiDB-lite"/>
    </source>
</evidence>
<dbReference type="Proteomes" id="UP001331761">
    <property type="component" value="Unassembled WGS sequence"/>
</dbReference>
<organism evidence="2 3">
    <name type="scientific">Trichostrongylus colubriformis</name>
    <name type="common">Black scour worm</name>
    <dbReference type="NCBI Taxonomy" id="6319"/>
    <lineage>
        <taxon>Eukaryota</taxon>
        <taxon>Metazoa</taxon>
        <taxon>Ecdysozoa</taxon>
        <taxon>Nematoda</taxon>
        <taxon>Chromadorea</taxon>
        <taxon>Rhabditida</taxon>
        <taxon>Rhabditina</taxon>
        <taxon>Rhabditomorpha</taxon>
        <taxon>Strongyloidea</taxon>
        <taxon>Trichostrongylidae</taxon>
        <taxon>Trichostrongylus</taxon>
    </lineage>
</organism>
<proteinExistence type="predicted"/>
<gene>
    <name evidence="2" type="ORF">GCK32_021914</name>
</gene>
<accession>A0AAN8IPU2</accession>
<evidence type="ECO:0000313" key="2">
    <source>
        <dbReference type="EMBL" id="KAK5981406.1"/>
    </source>
</evidence>
<sequence length="92" mass="10212">MESSNEKIRESGLPEESTIQADDIPHARIPKLPTPSVSLQVPQWKGLQGLMPPMMSLDQMMMATQFRPPPAVPSHLKSTDHQSPPMKVSVRV</sequence>
<dbReference type="AlphaFoldDB" id="A0AAN8IPU2"/>
<reference evidence="2 3" key="1">
    <citation type="submission" date="2019-10" db="EMBL/GenBank/DDBJ databases">
        <title>Assembly and Annotation for the nematode Trichostrongylus colubriformis.</title>
        <authorList>
            <person name="Martin J."/>
        </authorList>
    </citation>
    <scope>NUCLEOTIDE SEQUENCE [LARGE SCALE GENOMIC DNA]</scope>
    <source>
        <strain evidence="2">G859</strain>
        <tissue evidence="2">Whole worm</tissue>
    </source>
</reference>
<name>A0AAN8IPU2_TRICO</name>
<evidence type="ECO:0000313" key="3">
    <source>
        <dbReference type="Proteomes" id="UP001331761"/>
    </source>
</evidence>
<feature type="region of interest" description="Disordered" evidence="1">
    <location>
        <begin position="66"/>
        <end position="92"/>
    </location>
</feature>
<protein>
    <submittedName>
        <fullName evidence="2">Uncharacterized protein</fullName>
    </submittedName>
</protein>
<keyword evidence="3" id="KW-1185">Reference proteome</keyword>
<feature type="region of interest" description="Disordered" evidence="1">
    <location>
        <begin position="1"/>
        <end position="37"/>
    </location>
</feature>